<name>D7BI84_ALLS1</name>
<dbReference type="eggNOG" id="COG3153">
    <property type="taxonomic scope" value="Bacteria"/>
</dbReference>
<keyword evidence="4" id="KW-1185">Reference proteome</keyword>
<dbReference type="RefSeq" id="WP_013156964.1">
    <property type="nucleotide sequence ID" value="NC_014212.1"/>
</dbReference>
<dbReference type="HOGENOM" id="CLU_363627_0_0_0"/>
<organism evidence="3 4">
    <name type="scientific">Allomeiothermus silvanus (strain ATCC 700542 / DSM 9946 / NBRC 106475 / NCIMB 13440 / VI-R2)</name>
    <name type="common">Thermus silvanus</name>
    <dbReference type="NCBI Taxonomy" id="526227"/>
    <lineage>
        <taxon>Bacteria</taxon>
        <taxon>Thermotogati</taxon>
        <taxon>Deinococcota</taxon>
        <taxon>Deinococci</taxon>
        <taxon>Thermales</taxon>
        <taxon>Thermaceae</taxon>
        <taxon>Allomeiothermus</taxon>
    </lineage>
</organism>
<keyword evidence="2" id="KW-1133">Transmembrane helix</keyword>
<dbReference type="STRING" id="526227.Mesil_0418"/>
<reference evidence="3 4" key="1">
    <citation type="journal article" date="2010" name="Stand. Genomic Sci.">
        <title>Complete genome sequence of Meiothermus silvanus type strain (VI-R2).</title>
        <authorList>
            <person name="Sikorski J."/>
            <person name="Tindall B.J."/>
            <person name="Lowry S."/>
            <person name="Lucas S."/>
            <person name="Nolan M."/>
            <person name="Copeland A."/>
            <person name="Glavina Del Rio T."/>
            <person name="Tice H."/>
            <person name="Cheng J.F."/>
            <person name="Han C."/>
            <person name="Pitluck S."/>
            <person name="Liolios K."/>
            <person name="Ivanova N."/>
            <person name="Mavromatis K."/>
            <person name="Mikhailova N."/>
            <person name="Pati A."/>
            <person name="Goodwin L."/>
            <person name="Chen A."/>
            <person name="Palaniappan K."/>
            <person name="Land M."/>
            <person name="Hauser L."/>
            <person name="Chang Y.J."/>
            <person name="Jeffries C.D."/>
            <person name="Rohde M."/>
            <person name="Goker M."/>
            <person name="Woyke T."/>
            <person name="Bristow J."/>
            <person name="Eisen J.A."/>
            <person name="Markowitz V."/>
            <person name="Hugenholtz P."/>
            <person name="Kyrpides N.C."/>
            <person name="Klenk H.P."/>
            <person name="Lapidus A."/>
        </authorList>
    </citation>
    <scope>NUCLEOTIDE SEQUENCE [LARGE SCALE GENOMIC DNA]</scope>
    <source>
        <strain evidence="4">ATCC 700542 / DSM 9946 / VI-R2</strain>
    </source>
</reference>
<sequence length="797" mass="86162">MPGNQTQRFDAVLEFSEQSVNDVLSTFFDSSGLLSTFLNAVGLGSADGAFSLDVLFDRPGDIPLPAGASNLLDMRFDIGADGGLGQIRAIAGLNMNRTTSGDFDIAEVDFRNQLHFTGFTAGSIPIPLLPNLFADFLRNQVQAIPIVPVPVKRNATDPADLPTRGDIRVIDDPSTADRDALAIMLTFAGGAAGNAAGLQDFINPGDTGAIAIFFRWLARILRPKVASALETDEANFDLGDDFLKLNKTIKVSGGGETADLTKLELRLKDGFIELKGEIAKSGFCYDASGKISGRIRAEVTGGELVFKAEIDDPDVDIDIPWYCWLGAAVVGAIAGGLVGVLVGAVVGAVGGAVVGGVVGGVVVGGIVGAILIGILVPVLLAIAENVVENTVEGIAGNLADKLRQDLQVPAIGLNLVFQRVFIDDVAITFDARPIETVPIRASGILEVKNGQLIDLDNGQVGPEGMNSADLEWRGKGFGRQLRTRCGARLARTGAVDFAKILRWKLYPFAYRDATIPLSELALPLPFPDLPFLHIPESQKYLETHLVYAIRTAEGRYGVVQVAEVFDDRIRLRYKTYEKRLPSIQLRGEFACDRWHFPEVVKDLENIRFEPISRFGLPRTNPALGSNLQAARAATPAKAAPGPMRLGRWKGTLVRPTSQTGHFRATVENFSGKLSYHWQVAGTDLLDPQGSLEIDGEKATYQVDRDHLILTLKSRRLLEFLVKVTVNDEAGNAMSASKCVRFDPVCKREVNVIPSITLQVAAFHEHFSVVRLPLEPLRVDQPTPPPGKARPSRNRDKA</sequence>
<dbReference type="AlphaFoldDB" id="D7BI84"/>
<evidence type="ECO:0000313" key="3">
    <source>
        <dbReference type="EMBL" id="ADH62358.1"/>
    </source>
</evidence>
<feature type="transmembrane region" description="Helical" evidence="2">
    <location>
        <begin position="319"/>
        <end position="346"/>
    </location>
</feature>
<keyword evidence="2" id="KW-0812">Transmembrane</keyword>
<accession>D7BI84</accession>
<dbReference type="Proteomes" id="UP000001916">
    <property type="component" value="Chromosome"/>
</dbReference>
<dbReference type="KEGG" id="msv:Mesil_0418"/>
<evidence type="ECO:0000313" key="4">
    <source>
        <dbReference type="Proteomes" id="UP000001916"/>
    </source>
</evidence>
<keyword evidence="2" id="KW-0472">Membrane</keyword>
<feature type="region of interest" description="Disordered" evidence="1">
    <location>
        <begin position="776"/>
        <end position="797"/>
    </location>
</feature>
<protein>
    <submittedName>
        <fullName evidence="3">Uncharacterized protein</fullName>
    </submittedName>
</protein>
<evidence type="ECO:0000256" key="1">
    <source>
        <dbReference type="SAM" id="MobiDB-lite"/>
    </source>
</evidence>
<evidence type="ECO:0000256" key="2">
    <source>
        <dbReference type="SAM" id="Phobius"/>
    </source>
</evidence>
<proteinExistence type="predicted"/>
<feature type="transmembrane region" description="Helical" evidence="2">
    <location>
        <begin position="353"/>
        <end position="380"/>
    </location>
</feature>
<gene>
    <name evidence="3" type="ordered locus">Mesil_0418</name>
</gene>
<dbReference type="EMBL" id="CP002042">
    <property type="protein sequence ID" value="ADH62358.1"/>
    <property type="molecule type" value="Genomic_DNA"/>
</dbReference>